<dbReference type="Proteomes" id="UP001237642">
    <property type="component" value="Unassembled WGS sequence"/>
</dbReference>
<keyword evidence="5 7" id="KW-1133">Transmembrane helix</keyword>
<evidence type="ECO:0000256" key="4">
    <source>
        <dbReference type="ARBA" id="ARBA00022968"/>
    </source>
</evidence>
<dbReference type="PANTHER" id="PTHR32285">
    <property type="entry name" value="PROTEIN TRICHOME BIREFRINGENCE-LIKE 9-RELATED"/>
    <property type="match status" value="1"/>
</dbReference>
<evidence type="ECO:0000313" key="11">
    <source>
        <dbReference type="Proteomes" id="UP001237642"/>
    </source>
</evidence>
<keyword evidence="6 7" id="KW-0472">Membrane</keyword>
<feature type="domain" description="Trichome birefringence-like N-terminal" evidence="9">
    <location>
        <begin position="55"/>
        <end position="108"/>
    </location>
</feature>
<comment type="similarity">
    <text evidence="2">Belongs to the PC-esterase family. TBL subfamily.</text>
</comment>
<protein>
    <submittedName>
        <fullName evidence="10">PMR5 N-terminal domain, PC-Esterase, Trichome birefringence-like family</fullName>
    </submittedName>
</protein>
<evidence type="ECO:0000256" key="3">
    <source>
        <dbReference type="ARBA" id="ARBA00022692"/>
    </source>
</evidence>
<organism evidence="10 11">
    <name type="scientific">Heracleum sosnowskyi</name>
    <dbReference type="NCBI Taxonomy" id="360622"/>
    <lineage>
        <taxon>Eukaryota</taxon>
        <taxon>Viridiplantae</taxon>
        <taxon>Streptophyta</taxon>
        <taxon>Embryophyta</taxon>
        <taxon>Tracheophyta</taxon>
        <taxon>Spermatophyta</taxon>
        <taxon>Magnoliopsida</taxon>
        <taxon>eudicotyledons</taxon>
        <taxon>Gunneridae</taxon>
        <taxon>Pentapetalae</taxon>
        <taxon>asterids</taxon>
        <taxon>campanulids</taxon>
        <taxon>Apiales</taxon>
        <taxon>Apiaceae</taxon>
        <taxon>Apioideae</taxon>
        <taxon>apioid superclade</taxon>
        <taxon>Tordylieae</taxon>
        <taxon>Tordyliinae</taxon>
        <taxon>Heracleum</taxon>
    </lineage>
</organism>
<reference evidence="10" key="1">
    <citation type="submission" date="2023-02" db="EMBL/GenBank/DDBJ databases">
        <title>Genome of toxic invasive species Heracleum sosnowskyi carries increased number of genes despite the absence of recent whole-genome duplications.</title>
        <authorList>
            <person name="Schelkunov M."/>
            <person name="Shtratnikova V."/>
            <person name="Makarenko M."/>
            <person name="Klepikova A."/>
            <person name="Omelchenko D."/>
            <person name="Novikova G."/>
            <person name="Obukhova E."/>
            <person name="Bogdanov V."/>
            <person name="Penin A."/>
            <person name="Logacheva M."/>
        </authorList>
    </citation>
    <scope>NUCLEOTIDE SEQUENCE</scope>
    <source>
        <strain evidence="10">Hsosn_3</strain>
        <tissue evidence="10">Leaf</tissue>
    </source>
</reference>
<dbReference type="GO" id="GO:0005794">
    <property type="term" value="C:Golgi apparatus"/>
    <property type="evidence" value="ECO:0007669"/>
    <property type="project" value="TreeGrafter"/>
</dbReference>
<reference evidence="10" key="2">
    <citation type="submission" date="2023-05" db="EMBL/GenBank/DDBJ databases">
        <authorList>
            <person name="Schelkunov M.I."/>
        </authorList>
    </citation>
    <scope>NUCLEOTIDE SEQUENCE</scope>
    <source>
        <strain evidence="10">Hsosn_3</strain>
        <tissue evidence="10">Leaf</tissue>
    </source>
</reference>
<dbReference type="AlphaFoldDB" id="A0AAD8J937"/>
<evidence type="ECO:0000259" key="9">
    <source>
        <dbReference type="Pfam" id="PF14416"/>
    </source>
</evidence>
<accession>A0AAD8J937</accession>
<evidence type="ECO:0000256" key="1">
    <source>
        <dbReference type="ARBA" id="ARBA00004167"/>
    </source>
</evidence>
<feature type="transmembrane region" description="Helical" evidence="7">
    <location>
        <begin position="20"/>
        <end position="36"/>
    </location>
</feature>
<dbReference type="PANTHER" id="PTHR32285:SF239">
    <property type="entry name" value="PROTEIN TRICHOME BIREFRINGENCE-LIKE 34"/>
    <property type="match status" value="1"/>
</dbReference>
<dbReference type="InterPro" id="IPR029962">
    <property type="entry name" value="TBL"/>
</dbReference>
<dbReference type="EMBL" id="JAUIZM010000002">
    <property type="protein sequence ID" value="KAK1398157.1"/>
    <property type="molecule type" value="Genomic_DNA"/>
</dbReference>
<gene>
    <name evidence="10" type="ORF">POM88_008020</name>
</gene>
<dbReference type="Pfam" id="PF13839">
    <property type="entry name" value="PC-Esterase"/>
    <property type="match status" value="1"/>
</dbReference>
<dbReference type="InterPro" id="IPR026057">
    <property type="entry name" value="TBL_C"/>
</dbReference>
<keyword evidence="4" id="KW-0735">Signal-anchor</keyword>
<dbReference type="GO" id="GO:0016413">
    <property type="term" value="F:O-acetyltransferase activity"/>
    <property type="evidence" value="ECO:0007669"/>
    <property type="project" value="InterPro"/>
</dbReference>
<proteinExistence type="inferred from homology"/>
<evidence type="ECO:0000256" key="2">
    <source>
        <dbReference type="ARBA" id="ARBA00007727"/>
    </source>
</evidence>
<sequence>MKSLKKWIFGTLTNNRVNSVLGFAVIALLLAAIYLTRDATNLDEYLPADEQLPPHCDLFSGKWVYDNKFAPSYKERECSFMTDDYACQKFGRNESKYQHWRWQPHDCDLPRFNATTLLEKLRERFAQWNGSLATFKTSQYDGVSIQFYWEPLLVESNCDDPAEHHVMERVVDVQKIEKHAMNWKDADILIFDSFIWWLSPKMTVLRGSSRNSVEVDNAVERTKSYKFALRTWTDWLNLHVNHTKTHLFFMSFSPYHHTGEDWGKSANTNCYNETEPILDEGFVGSGLDRGMMKVAENAVRELQSKGFKVQYVNITELSDKRKEAHPSIYRKQWKPPTEKELENPSSYSDCVHWCLPGVPDIWNQLLYAYILHYT</sequence>
<evidence type="ECO:0000256" key="7">
    <source>
        <dbReference type="SAM" id="Phobius"/>
    </source>
</evidence>
<dbReference type="Pfam" id="PF14416">
    <property type="entry name" value="PMR5N"/>
    <property type="match status" value="1"/>
</dbReference>
<evidence type="ECO:0000313" key="10">
    <source>
        <dbReference type="EMBL" id="KAK1398157.1"/>
    </source>
</evidence>
<comment type="subcellular location">
    <subcellularLocation>
        <location evidence="1">Membrane</location>
        <topology evidence="1">Single-pass membrane protein</topology>
    </subcellularLocation>
</comment>
<evidence type="ECO:0000259" key="8">
    <source>
        <dbReference type="Pfam" id="PF13839"/>
    </source>
</evidence>
<name>A0AAD8J937_9APIA</name>
<comment type="caution">
    <text evidence="10">The sequence shown here is derived from an EMBL/GenBank/DDBJ whole genome shotgun (WGS) entry which is preliminary data.</text>
</comment>
<evidence type="ECO:0000256" key="6">
    <source>
        <dbReference type="ARBA" id="ARBA00023136"/>
    </source>
</evidence>
<keyword evidence="11" id="KW-1185">Reference proteome</keyword>
<keyword evidence="3 7" id="KW-0812">Transmembrane</keyword>
<dbReference type="GO" id="GO:0016020">
    <property type="term" value="C:membrane"/>
    <property type="evidence" value="ECO:0007669"/>
    <property type="project" value="UniProtKB-SubCell"/>
</dbReference>
<dbReference type="InterPro" id="IPR025846">
    <property type="entry name" value="TBL_N"/>
</dbReference>
<feature type="domain" description="Trichome birefringence-like C-terminal" evidence="8">
    <location>
        <begin position="131"/>
        <end position="368"/>
    </location>
</feature>
<evidence type="ECO:0000256" key="5">
    <source>
        <dbReference type="ARBA" id="ARBA00022989"/>
    </source>
</evidence>